<dbReference type="Proteomes" id="UP001227192">
    <property type="component" value="Unassembled WGS sequence"/>
</dbReference>
<keyword evidence="1" id="KW-1133">Transmembrane helix</keyword>
<keyword evidence="1" id="KW-0472">Membrane</keyword>
<feature type="transmembrane region" description="Helical" evidence="1">
    <location>
        <begin position="159"/>
        <end position="179"/>
    </location>
</feature>
<feature type="transmembrane region" description="Helical" evidence="1">
    <location>
        <begin position="73"/>
        <end position="92"/>
    </location>
</feature>
<reference evidence="2" key="1">
    <citation type="submission" date="2015-06" db="EMBL/GenBank/DDBJ databases">
        <authorList>
            <person name="Nguyen H."/>
        </authorList>
    </citation>
    <scope>NUCLEOTIDE SEQUENCE</scope>
    <source>
        <strain evidence="2">DAOM 180753</strain>
    </source>
</reference>
<accession>A0AAI9T5E7</accession>
<protein>
    <submittedName>
        <fullName evidence="2">Uncharacterized protein</fullName>
    </submittedName>
</protein>
<name>A0AAI9T5E7_PENTH</name>
<evidence type="ECO:0000313" key="3">
    <source>
        <dbReference type="Proteomes" id="UP001227192"/>
    </source>
</evidence>
<organism evidence="2 3">
    <name type="scientific">Penicillium thymicola</name>
    <dbReference type="NCBI Taxonomy" id="293382"/>
    <lineage>
        <taxon>Eukaryota</taxon>
        <taxon>Fungi</taxon>
        <taxon>Dikarya</taxon>
        <taxon>Ascomycota</taxon>
        <taxon>Pezizomycotina</taxon>
        <taxon>Eurotiomycetes</taxon>
        <taxon>Eurotiomycetidae</taxon>
        <taxon>Eurotiales</taxon>
        <taxon>Aspergillaceae</taxon>
        <taxon>Penicillium</taxon>
    </lineage>
</organism>
<dbReference type="EMBL" id="LACB01001330">
    <property type="protein sequence ID" value="KAJ9480545.1"/>
    <property type="molecule type" value="Genomic_DNA"/>
</dbReference>
<evidence type="ECO:0000313" key="2">
    <source>
        <dbReference type="EMBL" id="KAJ9480545.1"/>
    </source>
</evidence>
<feature type="transmembrane region" description="Helical" evidence="1">
    <location>
        <begin position="104"/>
        <end position="126"/>
    </location>
</feature>
<gene>
    <name evidence="2" type="ORF">VN97_g13010</name>
</gene>
<sequence length="204" mass="22842">MLRSMMSTKYTIRMRLAILFLAIIGLALAGLNSAIARFAVILRDRAKSDIITPNKSVPDNTFRNLMNNVLKDVVLAALESTLFAITGAVLAGRPRWLREQDEPWVYFGCVQCLLGLVILSTGGWLADHVHGFQPSFEIFSGDDNLQSYNIMYYGGVGQAAYGSLVIFMAVAPFIAVFVIDHRERNLQERRVQPIETTRQSEQDQ</sequence>
<keyword evidence="3" id="KW-1185">Reference proteome</keyword>
<comment type="caution">
    <text evidence="2">The sequence shown here is derived from an EMBL/GenBank/DDBJ whole genome shotgun (WGS) entry which is preliminary data.</text>
</comment>
<reference evidence="2" key="2">
    <citation type="journal article" date="2016" name="Fungal Biol.">
        <title>Ochratoxin A production by Penicillium thymicola.</title>
        <authorList>
            <person name="Nguyen H.D.T."/>
            <person name="McMullin D.R."/>
            <person name="Ponomareva E."/>
            <person name="Riley R."/>
            <person name="Pomraning K.R."/>
            <person name="Baker S.E."/>
            <person name="Seifert K.A."/>
        </authorList>
    </citation>
    <scope>NUCLEOTIDE SEQUENCE</scope>
    <source>
        <strain evidence="2">DAOM 180753</strain>
    </source>
</reference>
<keyword evidence="1" id="KW-0812">Transmembrane</keyword>
<evidence type="ECO:0000256" key="1">
    <source>
        <dbReference type="SAM" id="Phobius"/>
    </source>
</evidence>
<proteinExistence type="predicted"/>
<dbReference type="AlphaFoldDB" id="A0AAI9T5E7"/>